<dbReference type="GO" id="GO:0006542">
    <property type="term" value="P:glutamine biosynthetic process"/>
    <property type="evidence" value="ECO:0007669"/>
    <property type="project" value="InterPro"/>
</dbReference>
<comment type="caution">
    <text evidence="7">The sequence shown here is derived from an EMBL/GenBank/DDBJ whole genome shotgun (WGS) entry which is preliminary data.</text>
</comment>
<evidence type="ECO:0000313" key="8">
    <source>
        <dbReference type="Proteomes" id="UP000323876"/>
    </source>
</evidence>
<name>A0A5N0E7F3_9NOCA</name>
<evidence type="ECO:0000256" key="5">
    <source>
        <dbReference type="SAM" id="MobiDB-lite"/>
    </source>
</evidence>
<evidence type="ECO:0000256" key="4">
    <source>
        <dbReference type="RuleBase" id="RU000384"/>
    </source>
</evidence>
<dbReference type="Proteomes" id="UP000323876">
    <property type="component" value="Unassembled WGS sequence"/>
</dbReference>
<evidence type="ECO:0000256" key="1">
    <source>
        <dbReference type="ARBA" id="ARBA00009897"/>
    </source>
</evidence>
<dbReference type="PROSITE" id="PS51987">
    <property type="entry name" value="GS_CATALYTIC"/>
    <property type="match status" value="1"/>
</dbReference>
<dbReference type="PANTHER" id="PTHR43785:SF14">
    <property type="entry name" value="GLUTAMINE SYNTHETASE"/>
    <property type="match status" value="1"/>
</dbReference>
<feature type="region of interest" description="Disordered" evidence="5">
    <location>
        <begin position="427"/>
        <end position="450"/>
    </location>
</feature>
<keyword evidence="8" id="KW-1185">Reference proteome</keyword>
<dbReference type="SMART" id="SM01230">
    <property type="entry name" value="Gln-synt_C"/>
    <property type="match status" value="1"/>
</dbReference>
<evidence type="ECO:0000259" key="6">
    <source>
        <dbReference type="PROSITE" id="PS51987"/>
    </source>
</evidence>
<dbReference type="Gene3D" id="3.10.20.70">
    <property type="entry name" value="Glutamine synthetase, N-terminal domain"/>
    <property type="match status" value="1"/>
</dbReference>
<gene>
    <name evidence="7" type="ORF">F3087_27245</name>
</gene>
<evidence type="ECO:0000313" key="7">
    <source>
        <dbReference type="EMBL" id="KAA8885357.1"/>
    </source>
</evidence>
<dbReference type="AlphaFoldDB" id="A0A5N0E7F3"/>
<dbReference type="EMBL" id="VXLC01000015">
    <property type="protein sequence ID" value="KAA8885357.1"/>
    <property type="molecule type" value="Genomic_DNA"/>
</dbReference>
<evidence type="ECO:0000256" key="2">
    <source>
        <dbReference type="ARBA" id="ARBA00022598"/>
    </source>
</evidence>
<accession>A0A5N0E7F3</accession>
<dbReference type="InterPro" id="IPR036651">
    <property type="entry name" value="Gln_synt_N_sf"/>
</dbReference>
<dbReference type="PANTHER" id="PTHR43785">
    <property type="entry name" value="GAMMA-GLUTAMYLPUTRESCINE SYNTHETASE"/>
    <property type="match status" value="1"/>
</dbReference>
<dbReference type="GO" id="GO:0004356">
    <property type="term" value="F:glutamine synthetase activity"/>
    <property type="evidence" value="ECO:0007669"/>
    <property type="project" value="InterPro"/>
</dbReference>
<dbReference type="InterPro" id="IPR014746">
    <property type="entry name" value="Gln_synth/guanido_kin_cat_dom"/>
</dbReference>
<organism evidence="7 8">
    <name type="scientific">Nocardia colli</name>
    <dbReference type="NCBI Taxonomy" id="2545717"/>
    <lineage>
        <taxon>Bacteria</taxon>
        <taxon>Bacillati</taxon>
        <taxon>Actinomycetota</taxon>
        <taxon>Actinomycetes</taxon>
        <taxon>Mycobacteriales</taxon>
        <taxon>Nocardiaceae</taxon>
        <taxon>Nocardia</taxon>
    </lineage>
</organism>
<dbReference type="SUPFAM" id="SSF54368">
    <property type="entry name" value="Glutamine synthetase, N-terminal domain"/>
    <property type="match status" value="1"/>
</dbReference>
<dbReference type="InterPro" id="IPR008146">
    <property type="entry name" value="Gln_synth_cat_dom"/>
</dbReference>
<proteinExistence type="inferred from homology"/>
<dbReference type="Pfam" id="PF00120">
    <property type="entry name" value="Gln-synt_C"/>
    <property type="match status" value="2"/>
</dbReference>
<dbReference type="Gene3D" id="3.30.590.10">
    <property type="entry name" value="Glutamine synthetase/guanido kinase, catalytic domain"/>
    <property type="match status" value="1"/>
</dbReference>
<sequence>MQGNPTTPVPTLNTALRRDRRGEPVDIDAFLSEPGRSDATNDVRKLIDKLDIQYIYVQFVSVTGRVVGKGMPASRWEDLAARGVQMVYGAVANVATDRRGRYLGYGPEASELIAIPEPETFAQLPWDGRVARVFARLFRNREEDENPGAALSSDCRGNLAQQHAAFADRHDMRLRVGTEPEMMWLRRNADNELVGVSKPYCYHVDQLEELRDISMRVLTYGRALGLDMIQGDHEDAPGQLELNFRFDDPLRNADRLITYRQICRQVAREFGVIACFMTKPFPGLSASGCHHNLSLWRGGDDETVPMETETTVPGVRHYRTGGVNLLTEDRAAGANPLQLNDIGRRMVGGVVTHLPALTALAASTVHSYRRLWDTGFWAPLTAGWGFQNRTSAVRVSAPDRVEYRTADSMVNPYLMAAGLLAAMDDGLTGNLDPGPPSSANSYDSTPDPRPTLPMNLGAALTALDRDEVLRAALPGDMYRVYTAHKRDEWERFLATTSEWDFDFYLDYVS</sequence>
<protein>
    <submittedName>
        <fullName evidence="7">Glutamine synthetase</fullName>
    </submittedName>
</protein>
<feature type="domain" description="GS catalytic" evidence="6">
    <location>
        <begin position="155"/>
        <end position="509"/>
    </location>
</feature>
<reference evidence="7 8" key="1">
    <citation type="submission" date="2019-09" db="EMBL/GenBank/DDBJ databases">
        <authorList>
            <person name="Wang X."/>
        </authorList>
    </citation>
    <scope>NUCLEOTIDE SEQUENCE [LARGE SCALE GENOMIC DNA]</scope>
    <source>
        <strain evidence="7 8">CICC 11023</strain>
    </source>
</reference>
<evidence type="ECO:0000256" key="3">
    <source>
        <dbReference type="PROSITE-ProRule" id="PRU01331"/>
    </source>
</evidence>
<dbReference type="OrthoDB" id="9807095at2"/>
<dbReference type="SUPFAM" id="SSF55931">
    <property type="entry name" value="Glutamine synthetase/guanido kinase"/>
    <property type="match status" value="1"/>
</dbReference>
<keyword evidence="2" id="KW-0436">Ligase</keyword>
<comment type="similarity">
    <text evidence="1 3 4">Belongs to the glutamine synthetase family.</text>
</comment>